<evidence type="ECO:0000256" key="1">
    <source>
        <dbReference type="SAM" id="Phobius"/>
    </source>
</evidence>
<dbReference type="InterPro" id="IPR012902">
    <property type="entry name" value="N_methyl_site"/>
</dbReference>
<dbReference type="HOGENOM" id="CLU_777836_0_0_7"/>
<dbReference type="KEGG" id="glo:Glov_2152"/>
<dbReference type="Pfam" id="PF07963">
    <property type="entry name" value="N_methyl"/>
    <property type="match status" value="1"/>
</dbReference>
<protein>
    <recommendedName>
        <fullName evidence="4">Prepilin-type N-terminal cleavage/methylation domain-containing protein</fullName>
    </recommendedName>
</protein>
<dbReference type="eggNOG" id="COG4966">
    <property type="taxonomic scope" value="Bacteria"/>
</dbReference>
<organism evidence="2 3">
    <name type="scientific">Trichlorobacter lovleyi (strain ATCC BAA-1151 / DSM 17278 / SZ)</name>
    <name type="common">Geobacter lovleyi</name>
    <dbReference type="NCBI Taxonomy" id="398767"/>
    <lineage>
        <taxon>Bacteria</taxon>
        <taxon>Pseudomonadati</taxon>
        <taxon>Thermodesulfobacteriota</taxon>
        <taxon>Desulfuromonadia</taxon>
        <taxon>Geobacterales</taxon>
        <taxon>Geobacteraceae</taxon>
        <taxon>Trichlorobacter</taxon>
    </lineage>
</organism>
<gene>
    <name evidence="2" type="ordered locus">Glov_2152</name>
</gene>
<dbReference type="EMBL" id="CP001089">
    <property type="protein sequence ID" value="ACD95868.1"/>
    <property type="molecule type" value="Genomic_DNA"/>
</dbReference>
<keyword evidence="3" id="KW-1185">Reference proteome</keyword>
<evidence type="ECO:0000313" key="3">
    <source>
        <dbReference type="Proteomes" id="UP000002420"/>
    </source>
</evidence>
<evidence type="ECO:0008006" key="4">
    <source>
        <dbReference type="Google" id="ProtNLM"/>
    </source>
</evidence>
<keyword evidence="1" id="KW-0812">Transmembrane</keyword>
<keyword evidence="1" id="KW-0472">Membrane</keyword>
<feature type="transmembrane region" description="Helical" evidence="1">
    <location>
        <begin position="7"/>
        <end position="28"/>
    </location>
</feature>
<dbReference type="RefSeq" id="WP_012470206.1">
    <property type="nucleotide sequence ID" value="NC_010814.1"/>
</dbReference>
<keyword evidence="1" id="KW-1133">Transmembrane helix</keyword>
<name>B3E447_TRIL1</name>
<reference evidence="2 3" key="1">
    <citation type="submission" date="2008-05" db="EMBL/GenBank/DDBJ databases">
        <title>Complete sequence of chromosome of Geobacter lovleyi SZ.</title>
        <authorList>
            <consortium name="US DOE Joint Genome Institute"/>
            <person name="Lucas S."/>
            <person name="Copeland A."/>
            <person name="Lapidus A."/>
            <person name="Glavina del Rio T."/>
            <person name="Dalin E."/>
            <person name="Tice H."/>
            <person name="Bruce D."/>
            <person name="Goodwin L."/>
            <person name="Pitluck S."/>
            <person name="Chertkov O."/>
            <person name="Meincke L."/>
            <person name="Brettin T."/>
            <person name="Detter J.C."/>
            <person name="Han C."/>
            <person name="Tapia R."/>
            <person name="Kuske C.R."/>
            <person name="Schmutz J."/>
            <person name="Larimer F."/>
            <person name="Land M."/>
            <person name="Hauser L."/>
            <person name="Kyrpides N."/>
            <person name="Mikhailova N."/>
            <person name="Sung Y."/>
            <person name="Fletcher K.E."/>
            <person name="Ritalahti K.M."/>
            <person name="Loeffler F.E."/>
            <person name="Richardson P."/>
        </authorList>
    </citation>
    <scope>NUCLEOTIDE SEQUENCE [LARGE SCALE GENOMIC DNA]</scope>
    <source>
        <strain evidence="3">ATCC BAA-1151 / DSM 17278 / SZ</strain>
    </source>
</reference>
<dbReference type="AlphaFoldDB" id="B3E447"/>
<dbReference type="NCBIfam" id="TIGR02532">
    <property type="entry name" value="IV_pilin_GFxxxE"/>
    <property type="match status" value="1"/>
</dbReference>
<proteinExistence type="predicted"/>
<dbReference type="PROSITE" id="PS00409">
    <property type="entry name" value="PROKAR_NTER_METHYL"/>
    <property type="match status" value="1"/>
</dbReference>
<dbReference type="OrthoDB" id="5430888at2"/>
<dbReference type="Proteomes" id="UP000002420">
    <property type="component" value="Chromosome"/>
</dbReference>
<sequence length="431" mass="46750">MLNSRKGFTLVEMIVVMAVFVVVIMITADSFKTILTQMTKITKSEESNIEGVVGLEMFRHDLQQAGYGLPFSYLSPISCIEAGYAPASNYNDCTGSTTSGVPRAVVAGDNLGAVAGATGDEATNIVFGTDYLALKGSTLGMNETAKRWTYMPYSSATTGKLKPRIWQTGNLIDGPSADASRVIVLKKTYTSSGYSNQMITSSDPSIYWARYYADGFADPVFNPTLKEEVYYLYGIKADDPLGMPFNRTDYFVARPTTAGKIPSFCHANTGILYKGAVVHANSAAYAKLTYIPLLDCVADMQVIFGWDLDDGQGNEGQDGVIDTYSTPIGTGGAITVQSSATPSASAMQTRVTDALGNPEKLRNSLKVVKVYLLAQVGRRDANYQSPSSSIVLGDAATDGITKTYTFTSDMRNYRWKIYRLVVRPKNLMSNQ</sequence>
<accession>B3E447</accession>
<evidence type="ECO:0000313" key="2">
    <source>
        <dbReference type="EMBL" id="ACD95868.1"/>
    </source>
</evidence>
<dbReference type="STRING" id="398767.Glov_2152"/>